<dbReference type="AlphaFoldDB" id="A0AAW4PYB7"/>
<name>A0AAW4PYB7_9EURY</name>
<gene>
    <name evidence="2" type="ORF">EGH21_21520</name>
</gene>
<feature type="domain" description="DUF6788" evidence="1">
    <location>
        <begin position="51"/>
        <end position="84"/>
    </location>
</feature>
<proteinExistence type="predicted"/>
<evidence type="ECO:0000313" key="2">
    <source>
        <dbReference type="EMBL" id="MBX0325606.1"/>
    </source>
</evidence>
<comment type="caution">
    <text evidence="2">The sequence shown here is derived from an EMBL/GenBank/DDBJ whole genome shotgun (WGS) entry which is preliminary data.</text>
</comment>
<sequence>MPEDVVEDALAALLEASEEEPDVETPDDWDDDEWDEAVDVAREKGDVPAGKGTLTMKTIDERDYYYLQWREGEQVKSQYVGPVEPA</sequence>
<dbReference type="Proteomes" id="UP001430377">
    <property type="component" value="Unassembled WGS sequence"/>
</dbReference>
<protein>
    <recommendedName>
        <fullName evidence="1">DUF6788 domain-containing protein</fullName>
    </recommendedName>
</protein>
<keyword evidence="3" id="KW-1185">Reference proteome</keyword>
<accession>A0AAW4PYB7</accession>
<dbReference type="InterPro" id="IPR046738">
    <property type="entry name" value="DUF6788"/>
</dbReference>
<reference evidence="2 3" key="1">
    <citation type="submission" date="2021-06" db="EMBL/GenBank/DDBJ databases">
        <title>Halomicroarcula sp. a new haloarchaeum isolated from saline soil.</title>
        <authorList>
            <person name="Duran-Viseras A."/>
            <person name="Sanchez-Porro C."/>
            <person name="Ventosa A."/>
        </authorList>
    </citation>
    <scope>NUCLEOTIDE SEQUENCE [LARGE SCALE GENOMIC DNA]</scope>
    <source>
        <strain evidence="2 3">F13</strain>
    </source>
</reference>
<evidence type="ECO:0000313" key="3">
    <source>
        <dbReference type="Proteomes" id="UP001430377"/>
    </source>
</evidence>
<evidence type="ECO:0000259" key="1">
    <source>
        <dbReference type="Pfam" id="PF20586"/>
    </source>
</evidence>
<dbReference type="EMBL" id="RKLR01000016">
    <property type="protein sequence ID" value="MBX0325606.1"/>
    <property type="molecule type" value="Genomic_DNA"/>
</dbReference>
<dbReference type="RefSeq" id="WP_220620493.1">
    <property type="nucleotide sequence ID" value="NZ_RKLR01000016.1"/>
</dbReference>
<organism evidence="2 3">
    <name type="scientific">Haloarcula rubra</name>
    <dbReference type="NCBI Taxonomy" id="2487747"/>
    <lineage>
        <taxon>Archaea</taxon>
        <taxon>Methanobacteriati</taxon>
        <taxon>Methanobacteriota</taxon>
        <taxon>Stenosarchaea group</taxon>
        <taxon>Halobacteria</taxon>
        <taxon>Halobacteriales</taxon>
        <taxon>Haloarculaceae</taxon>
        <taxon>Haloarcula</taxon>
    </lineage>
</organism>
<dbReference type="Pfam" id="PF20586">
    <property type="entry name" value="DUF6788"/>
    <property type="match status" value="1"/>
</dbReference>